<keyword evidence="3" id="KW-1185">Reference proteome</keyword>
<evidence type="ECO:0000256" key="1">
    <source>
        <dbReference type="SAM" id="MobiDB-lite"/>
    </source>
</evidence>
<dbReference type="EMBL" id="QRBI01000105">
    <property type="protein sequence ID" value="RMC14292.1"/>
    <property type="molecule type" value="Genomic_DNA"/>
</dbReference>
<dbReference type="AlphaFoldDB" id="A0A3M0KM23"/>
<comment type="caution">
    <text evidence="2">The sequence shown here is derived from an EMBL/GenBank/DDBJ whole genome shotgun (WGS) entry which is preliminary data.</text>
</comment>
<feature type="region of interest" description="Disordered" evidence="1">
    <location>
        <begin position="1"/>
        <end position="25"/>
    </location>
</feature>
<organism evidence="2 3">
    <name type="scientific">Hirundo rustica rustica</name>
    <dbReference type="NCBI Taxonomy" id="333673"/>
    <lineage>
        <taxon>Eukaryota</taxon>
        <taxon>Metazoa</taxon>
        <taxon>Chordata</taxon>
        <taxon>Craniata</taxon>
        <taxon>Vertebrata</taxon>
        <taxon>Euteleostomi</taxon>
        <taxon>Archelosauria</taxon>
        <taxon>Archosauria</taxon>
        <taxon>Dinosauria</taxon>
        <taxon>Saurischia</taxon>
        <taxon>Theropoda</taxon>
        <taxon>Coelurosauria</taxon>
        <taxon>Aves</taxon>
        <taxon>Neognathae</taxon>
        <taxon>Neoaves</taxon>
        <taxon>Telluraves</taxon>
        <taxon>Australaves</taxon>
        <taxon>Passeriformes</taxon>
        <taxon>Sylvioidea</taxon>
        <taxon>Hirundinidae</taxon>
        <taxon>Hirundo</taxon>
    </lineage>
</organism>
<dbReference type="OrthoDB" id="10481149at2759"/>
<sequence>MEKLSMEDSEVIQDGQQSSTKGKSYLTNPVAFCDGLTASVDKGRTTDAFYLSHLLKSSLQHPSLYMGERSVLGSVLLNIFINDRDEGTECTLSKFVDD</sequence>
<dbReference type="Proteomes" id="UP000269221">
    <property type="component" value="Unassembled WGS sequence"/>
</dbReference>
<feature type="compositionally biased region" description="Polar residues" evidence="1">
    <location>
        <begin position="14"/>
        <end position="25"/>
    </location>
</feature>
<evidence type="ECO:0000313" key="3">
    <source>
        <dbReference type="Proteomes" id="UP000269221"/>
    </source>
</evidence>
<proteinExistence type="predicted"/>
<reference evidence="2 3" key="1">
    <citation type="submission" date="2018-07" db="EMBL/GenBank/DDBJ databases">
        <title>A high quality draft genome assembly of the barn swallow (H. rustica rustica).</title>
        <authorList>
            <person name="Formenti G."/>
            <person name="Chiara M."/>
            <person name="Poveda L."/>
            <person name="Francoijs K.-J."/>
            <person name="Bonisoli-Alquati A."/>
            <person name="Canova L."/>
            <person name="Gianfranceschi L."/>
            <person name="Horner D.S."/>
            <person name="Saino N."/>
        </authorList>
    </citation>
    <scope>NUCLEOTIDE SEQUENCE [LARGE SCALE GENOMIC DNA]</scope>
    <source>
        <strain evidence="2">Chelidonia</strain>
        <tissue evidence="2">Blood</tissue>
    </source>
</reference>
<accession>A0A3M0KM23</accession>
<protein>
    <submittedName>
        <fullName evidence="2">Uncharacterized protein</fullName>
    </submittedName>
</protein>
<evidence type="ECO:0000313" key="2">
    <source>
        <dbReference type="EMBL" id="RMC14292.1"/>
    </source>
</evidence>
<name>A0A3M0KM23_HIRRU</name>
<gene>
    <name evidence="2" type="ORF">DUI87_09385</name>
</gene>